<dbReference type="PANTHER" id="PTHR42801:SF4">
    <property type="entry name" value="AHPC_TSA FAMILY PROTEIN"/>
    <property type="match status" value="1"/>
</dbReference>
<dbReference type="InterPro" id="IPR050924">
    <property type="entry name" value="Peroxiredoxin_BCP/PrxQ"/>
</dbReference>
<dbReference type="GO" id="GO:0005737">
    <property type="term" value="C:cytoplasm"/>
    <property type="evidence" value="ECO:0007669"/>
    <property type="project" value="TreeGrafter"/>
</dbReference>
<evidence type="ECO:0000256" key="3">
    <source>
        <dbReference type="ARBA" id="ARBA00022862"/>
    </source>
</evidence>
<reference evidence="11" key="1">
    <citation type="journal article" date="2014" name="Genome Biol. Evol.">
        <title>Pangenome evidence for extensive interdomain horizontal transfer affecting lineage core and shell genes in uncultured planktonic thaumarchaeota and euryarchaeota.</title>
        <authorList>
            <person name="Deschamps P."/>
            <person name="Zivanovic Y."/>
            <person name="Moreira D."/>
            <person name="Rodriguez-Valera F."/>
            <person name="Lopez-Garcia P."/>
        </authorList>
    </citation>
    <scope>NUCLEOTIDE SEQUENCE</scope>
</reference>
<evidence type="ECO:0000313" key="11">
    <source>
        <dbReference type="EMBL" id="AIF01274.1"/>
    </source>
</evidence>
<evidence type="ECO:0000256" key="5">
    <source>
        <dbReference type="ARBA" id="ARBA00023157"/>
    </source>
</evidence>
<dbReference type="InterPro" id="IPR013766">
    <property type="entry name" value="Thioredoxin_domain"/>
</dbReference>
<gene>
    <name evidence="11" type="primary">BCP</name>
    <name evidence="11" type="synonym">DOT5</name>
    <name evidence="11" type="synonym">PRXQ</name>
</gene>
<dbReference type="GO" id="GO:0008379">
    <property type="term" value="F:thioredoxin peroxidase activity"/>
    <property type="evidence" value="ECO:0007669"/>
    <property type="project" value="TreeGrafter"/>
</dbReference>
<dbReference type="AlphaFoldDB" id="A0A075GCB1"/>
<dbReference type="Pfam" id="PF00578">
    <property type="entry name" value="AhpC-TSA"/>
    <property type="match status" value="1"/>
</dbReference>
<evidence type="ECO:0000256" key="7">
    <source>
        <dbReference type="ARBA" id="ARBA00032824"/>
    </source>
</evidence>
<evidence type="ECO:0000256" key="9">
    <source>
        <dbReference type="ARBA" id="ARBA00049091"/>
    </source>
</evidence>
<evidence type="ECO:0000256" key="6">
    <source>
        <dbReference type="ARBA" id="ARBA00023284"/>
    </source>
</evidence>
<proteinExistence type="inferred from homology"/>
<dbReference type="InterPro" id="IPR000866">
    <property type="entry name" value="AhpC/TSA"/>
</dbReference>
<dbReference type="SUPFAM" id="SSF52833">
    <property type="entry name" value="Thioredoxin-like"/>
    <property type="match status" value="1"/>
</dbReference>
<dbReference type="PANTHER" id="PTHR42801">
    <property type="entry name" value="THIOREDOXIN-DEPENDENT PEROXIDE REDUCTASE"/>
    <property type="match status" value="1"/>
</dbReference>
<sequence length="159" mass="18011">MGNSLIGQEAPDFTLPTSDGGSFKLSDMDGSWKVLFFYAHNKSPTCKRGCLSFKEQHDLFQSLSPAVEIIGISQYPSKDNNHFKQKFDLPFLLLEDEDRIVAEAYDVPIFLGIFPAKSSFVIGPDRTIHHCYDWLFRPRKHVAKILNSLSQISKGDDIK</sequence>
<dbReference type="PROSITE" id="PS51352">
    <property type="entry name" value="THIOREDOXIN_2"/>
    <property type="match status" value="1"/>
</dbReference>
<keyword evidence="4 11" id="KW-0560">Oxidoreductase</keyword>
<dbReference type="GO" id="GO:0034599">
    <property type="term" value="P:cellular response to oxidative stress"/>
    <property type="evidence" value="ECO:0007669"/>
    <property type="project" value="TreeGrafter"/>
</dbReference>
<organism evidence="11">
    <name type="scientific">uncultured marine group II/III euryarchaeote KM3_144_H10</name>
    <dbReference type="NCBI Taxonomy" id="1457880"/>
    <lineage>
        <taxon>Archaea</taxon>
        <taxon>Methanobacteriati</taxon>
        <taxon>Methanobacteriota</taxon>
        <taxon>environmental samples</taxon>
    </lineage>
</organism>
<comment type="similarity">
    <text evidence="8">Belongs to the peroxiredoxin family. BCP/PrxQ subfamily.</text>
</comment>
<keyword evidence="5" id="KW-1015">Disulfide bond</keyword>
<evidence type="ECO:0000256" key="8">
    <source>
        <dbReference type="ARBA" id="ARBA00038489"/>
    </source>
</evidence>
<keyword evidence="6" id="KW-0676">Redox-active center</keyword>
<feature type="domain" description="Thioredoxin" evidence="10">
    <location>
        <begin position="4"/>
        <end position="154"/>
    </location>
</feature>
<name>A0A075GCB1_9EURY</name>
<evidence type="ECO:0000256" key="2">
    <source>
        <dbReference type="ARBA" id="ARBA00022559"/>
    </source>
</evidence>
<protein>
    <recommendedName>
        <fullName evidence="1">thioredoxin-dependent peroxiredoxin</fullName>
        <ecNumber evidence="1">1.11.1.24</ecNumber>
    </recommendedName>
    <alternativeName>
        <fullName evidence="7">Thioredoxin peroxidase</fullName>
    </alternativeName>
</protein>
<dbReference type="EC" id="1.11.1.24" evidence="1"/>
<dbReference type="EMBL" id="KF900616">
    <property type="protein sequence ID" value="AIF01274.1"/>
    <property type="molecule type" value="Genomic_DNA"/>
</dbReference>
<accession>A0A075GCB1</accession>
<keyword evidence="2 11" id="KW-0575">Peroxidase</keyword>
<dbReference type="Gene3D" id="3.40.30.10">
    <property type="entry name" value="Glutaredoxin"/>
    <property type="match status" value="1"/>
</dbReference>
<evidence type="ECO:0000259" key="10">
    <source>
        <dbReference type="PROSITE" id="PS51352"/>
    </source>
</evidence>
<keyword evidence="3" id="KW-0049">Antioxidant</keyword>
<dbReference type="GO" id="GO:0045454">
    <property type="term" value="P:cell redox homeostasis"/>
    <property type="evidence" value="ECO:0007669"/>
    <property type="project" value="TreeGrafter"/>
</dbReference>
<evidence type="ECO:0000256" key="4">
    <source>
        <dbReference type="ARBA" id="ARBA00023002"/>
    </source>
</evidence>
<dbReference type="InterPro" id="IPR036249">
    <property type="entry name" value="Thioredoxin-like_sf"/>
</dbReference>
<comment type="catalytic activity">
    <reaction evidence="9">
        <text>a hydroperoxide + [thioredoxin]-dithiol = an alcohol + [thioredoxin]-disulfide + H2O</text>
        <dbReference type="Rhea" id="RHEA:62620"/>
        <dbReference type="Rhea" id="RHEA-COMP:10698"/>
        <dbReference type="Rhea" id="RHEA-COMP:10700"/>
        <dbReference type="ChEBI" id="CHEBI:15377"/>
        <dbReference type="ChEBI" id="CHEBI:29950"/>
        <dbReference type="ChEBI" id="CHEBI:30879"/>
        <dbReference type="ChEBI" id="CHEBI:35924"/>
        <dbReference type="ChEBI" id="CHEBI:50058"/>
        <dbReference type="EC" id="1.11.1.24"/>
    </reaction>
</comment>
<evidence type="ECO:0000256" key="1">
    <source>
        <dbReference type="ARBA" id="ARBA00013017"/>
    </source>
</evidence>
<dbReference type="CDD" id="cd03017">
    <property type="entry name" value="PRX_BCP"/>
    <property type="match status" value="1"/>
</dbReference>